<feature type="signal peptide" evidence="1">
    <location>
        <begin position="1"/>
        <end position="29"/>
    </location>
</feature>
<dbReference type="AlphaFoldDB" id="A0A2T5MFE3"/>
<protein>
    <recommendedName>
        <fullName evidence="4">DUF3187 domain-containing protein</fullName>
    </recommendedName>
</protein>
<sequence length="328" mass="35115">MRVTSKRILNRTARLAVLAAISCSSNVYAWDALPAYNQGTLARSFALPAIGQSSVLGASQSSFSADYDLTTEYYVDSSLNESITIDGETSAFALSWRQGIGNNLELSARLPVLIVGGGFMDHFIDQWHKTFGLPDGGRPLAASDVRQISYVVNGNPVLDVQQSGTTLGDIELAAGWKVGEGAALRGMVKLPTGSDSKLTGGNWGGALWGDFALPFDAGSSWDGFASLGATVAQKADALKDQQRNAAIFGGVGLGYFVTQNFELRSQLYAHSALYKNSELDSLKKPGLQLTMGGTYRWSPKVSMDVFFQEDPVTYSSPDFSLHVGVTVR</sequence>
<comment type="caution">
    <text evidence="2">The sequence shown here is derived from an EMBL/GenBank/DDBJ whole genome shotgun (WGS) entry which is preliminary data.</text>
</comment>
<reference evidence="2 3" key="1">
    <citation type="submission" date="2018-04" db="EMBL/GenBank/DDBJ databases">
        <title>Novel species isolated from glacier.</title>
        <authorList>
            <person name="Liu Q."/>
            <person name="Xin Y.-H."/>
        </authorList>
    </citation>
    <scope>NUCLEOTIDE SEQUENCE [LARGE SCALE GENOMIC DNA]</scope>
    <source>
        <strain evidence="2 3">GT1R17</strain>
    </source>
</reference>
<keyword evidence="3" id="KW-1185">Reference proteome</keyword>
<dbReference type="EMBL" id="QANS01000003">
    <property type="protein sequence ID" value="PTU31305.1"/>
    <property type="molecule type" value="Genomic_DNA"/>
</dbReference>
<evidence type="ECO:0000256" key="1">
    <source>
        <dbReference type="SAM" id="SignalP"/>
    </source>
</evidence>
<evidence type="ECO:0008006" key="4">
    <source>
        <dbReference type="Google" id="ProtNLM"/>
    </source>
</evidence>
<dbReference type="InterPro" id="IPR021523">
    <property type="entry name" value="DUF3187"/>
</dbReference>
<evidence type="ECO:0000313" key="3">
    <source>
        <dbReference type="Proteomes" id="UP000244248"/>
    </source>
</evidence>
<keyword evidence="1" id="KW-0732">Signal</keyword>
<dbReference type="Pfam" id="PF11383">
    <property type="entry name" value="DUF3187"/>
    <property type="match status" value="1"/>
</dbReference>
<name>A0A2T5MFE3_9GAMM</name>
<gene>
    <name evidence="2" type="ORF">CJD38_08115</name>
</gene>
<feature type="chain" id="PRO_5015586458" description="DUF3187 domain-containing protein" evidence="1">
    <location>
        <begin position="30"/>
        <end position="328"/>
    </location>
</feature>
<organism evidence="2 3">
    <name type="scientific">Stenotrophobium rhamnosiphilum</name>
    <dbReference type="NCBI Taxonomy" id="2029166"/>
    <lineage>
        <taxon>Bacteria</taxon>
        <taxon>Pseudomonadati</taxon>
        <taxon>Pseudomonadota</taxon>
        <taxon>Gammaproteobacteria</taxon>
        <taxon>Nevskiales</taxon>
        <taxon>Nevskiaceae</taxon>
        <taxon>Stenotrophobium</taxon>
    </lineage>
</organism>
<accession>A0A2T5MFE3</accession>
<evidence type="ECO:0000313" key="2">
    <source>
        <dbReference type="EMBL" id="PTU31305.1"/>
    </source>
</evidence>
<dbReference type="Proteomes" id="UP000244248">
    <property type="component" value="Unassembled WGS sequence"/>
</dbReference>
<proteinExistence type="predicted"/>